<accession>A0A926P495</accession>
<sequence>MRKLFLAKLVTVLLVFSISTPGFAALTFSPITTDDGVTVILVRGTFAWEDSLSSFRQTVRSNHATVVSFASGGGNVTKAMELGREIRLLGLSTLQLRSLECASACALAFMGGVQRYAEPGAIGVHKSSFSPDAALDVDTAVSAVQELTAEIVAYMAEMGIDPRLLQVALKTEANDMRYLSGQEMEQFKLTSFGPVDEEQRGSGALPPSRAQPSSTFVKPVSPASRPIPIATSGTVRHPRGAVALKTNADKKSANVATLRNGTPLAILGSADRWYRVRANGLFGYLHHTWVRVDQFDATIGDQRLIQIKSFDNLDDALTYARALPLPLSIYLATNGWYAVTIRKSFERDKAISITRSLKNERTVPADSFVTLGNTYVMRLCCD</sequence>
<feature type="region of interest" description="Disordered" evidence="1">
    <location>
        <begin position="195"/>
        <end position="222"/>
    </location>
</feature>
<dbReference type="RefSeq" id="WP_190291260.1">
    <property type="nucleotide sequence ID" value="NZ_JABFCZ010000009.1"/>
</dbReference>
<feature type="signal peptide" evidence="2">
    <location>
        <begin position="1"/>
        <end position="24"/>
    </location>
</feature>
<dbReference type="InterPro" id="IPR029045">
    <property type="entry name" value="ClpP/crotonase-like_dom_sf"/>
</dbReference>
<evidence type="ECO:0000313" key="5">
    <source>
        <dbReference type="Proteomes" id="UP000598467"/>
    </source>
</evidence>
<organism evidence="4 5">
    <name type="scientific">Roseibium aggregatum</name>
    <dbReference type="NCBI Taxonomy" id="187304"/>
    <lineage>
        <taxon>Bacteria</taxon>
        <taxon>Pseudomonadati</taxon>
        <taxon>Pseudomonadota</taxon>
        <taxon>Alphaproteobacteria</taxon>
        <taxon>Hyphomicrobiales</taxon>
        <taxon>Stappiaceae</taxon>
        <taxon>Roseibium</taxon>
    </lineage>
</organism>
<dbReference type="SUPFAM" id="SSF52096">
    <property type="entry name" value="ClpP/crotonase"/>
    <property type="match status" value="1"/>
</dbReference>
<protein>
    <submittedName>
        <fullName evidence="4">SH3 domain-containing protein</fullName>
    </submittedName>
</protein>
<evidence type="ECO:0000259" key="3">
    <source>
        <dbReference type="Pfam" id="PF08239"/>
    </source>
</evidence>
<gene>
    <name evidence="4" type="ORF">HK439_10030</name>
</gene>
<evidence type="ECO:0000256" key="1">
    <source>
        <dbReference type="SAM" id="MobiDB-lite"/>
    </source>
</evidence>
<evidence type="ECO:0000313" key="4">
    <source>
        <dbReference type="EMBL" id="MBD1546602.1"/>
    </source>
</evidence>
<comment type="caution">
    <text evidence="4">The sequence shown here is derived from an EMBL/GenBank/DDBJ whole genome shotgun (WGS) entry which is preliminary data.</text>
</comment>
<dbReference type="Pfam" id="PF08239">
    <property type="entry name" value="SH3_3"/>
    <property type="match status" value="1"/>
</dbReference>
<feature type="chain" id="PRO_5036815075" evidence="2">
    <location>
        <begin position="25"/>
        <end position="382"/>
    </location>
</feature>
<name>A0A926P495_9HYPH</name>
<dbReference type="Gene3D" id="3.90.226.10">
    <property type="entry name" value="2-enoyl-CoA Hydratase, Chain A, domain 1"/>
    <property type="match status" value="1"/>
</dbReference>
<keyword evidence="2" id="KW-0732">Signal</keyword>
<feature type="domain" description="SH3b" evidence="3">
    <location>
        <begin position="241"/>
        <end position="290"/>
    </location>
</feature>
<dbReference type="AlphaFoldDB" id="A0A926P495"/>
<evidence type="ECO:0000256" key="2">
    <source>
        <dbReference type="SAM" id="SignalP"/>
    </source>
</evidence>
<dbReference type="EMBL" id="JABFCZ010000009">
    <property type="protein sequence ID" value="MBD1546602.1"/>
    <property type="molecule type" value="Genomic_DNA"/>
</dbReference>
<reference evidence="4" key="1">
    <citation type="submission" date="2020-05" db="EMBL/GenBank/DDBJ databases">
        <title>Identification of trans-AT polyketide cluster in two marine bacteria, producers of a novel glutaramide-containing polyketide sesbanimide D and analogs.</title>
        <authorList>
            <person name="Kacar D."/>
            <person name="Rodriguez P."/>
            <person name="Canedo L."/>
            <person name="Gonzalez E."/>
            <person name="Galan B."/>
            <person name="De La Calle F."/>
            <person name="Garcia J.L."/>
        </authorList>
    </citation>
    <scope>NUCLEOTIDE SEQUENCE</scope>
    <source>
        <strain evidence="4">PHM038</strain>
    </source>
</reference>
<dbReference type="Proteomes" id="UP000598467">
    <property type="component" value="Unassembled WGS sequence"/>
</dbReference>
<dbReference type="InterPro" id="IPR003646">
    <property type="entry name" value="SH3-like_bac-type"/>
</dbReference>
<dbReference type="Gene3D" id="2.30.30.40">
    <property type="entry name" value="SH3 Domains"/>
    <property type="match status" value="1"/>
</dbReference>
<proteinExistence type="predicted"/>